<keyword evidence="8" id="KW-1185">Reference proteome</keyword>
<dbReference type="Gene3D" id="2.60.40.10">
    <property type="entry name" value="Immunoglobulins"/>
    <property type="match status" value="3"/>
</dbReference>
<dbReference type="EMBL" id="QUMU01000003">
    <property type="protein sequence ID" value="REG34806.1"/>
    <property type="molecule type" value="Genomic_DNA"/>
</dbReference>
<dbReference type="SUPFAM" id="SSF49785">
    <property type="entry name" value="Galactose-binding domain-like"/>
    <property type="match status" value="1"/>
</dbReference>
<dbReference type="InterPro" id="IPR034058">
    <property type="entry name" value="TagA/B/C/D_pept_dom"/>
</dbReference>
<sequence>MKESAYRTAGMRARGVSTRVLGVAWLTTALACGGSGNESGQRLEGYRSDAPLHKVQLSAQRAAELEKQGAKVLGDYGAFKLVQVDTATLDSLQAAPGVELRDDYDHILLNAGRIDTTTASATSLRGMRKTAFVGKRFHLVHFSGPVRAEWLAELEATGVKVVTYVPNNAYLVYGDGAALGSLQRHITASPAIQWDGEYLEDYKLEPSIQTIDTPTYAIQLIKDDEANAETLALIRGLQSREGVVQEAMDYVNVVAWVDRKALDQIVQRPDVLSIQPRPQRKKFDERQDMVLAGQITGTGPTGPGYLAWLASKGFTQAQFTASGFGVDVSDSGLDNGTGTPNHFGLYVNGDVTAASRVVYARLEGTASSGSTIQGCDGHGTLNAHIVAGFSNKTGAPFTDTNGFSHGLGVAPFVKVGSSVVFDPGTFTDPDYEDLQSRAYRDGMRISSNSWGAGSDLYDADAQRYDALVRDAQPTGSAVPNPGNQEMFIAFAAGNDGPTVGSIGTPATAKNVMSVGASENVRPFGAADGCDTPDSEANSLYDVASFSGRGPTADGRKKPDIQAPGTHVGGGVAQVAGQRATTPANPNGSALSCFTSLGDGVCGGTGGSLFFPSSQQWYSASSGTSHSTPAVAGAAALVRQYFINQGSTPPSPAMTKAFLMGSTRYMTGTGANDSLYSNNQGTGLMDLGMAFDGAPRLLDDQNPANLFTATGQTRTFSGVVADATRPFRVTLAWTDAPGSTTGSAWKNNLDLTVTAGGSTYKGNVFTGANSVTGGSADTQNNVENVFLPAGLTGPYTVTVTATNVNSDGVPNLGTAVDQDFALVVYNACTSATATPTDAAVSVSGDNRASVSWTPNGASSYNIYRATKAGGPYTRVGTAAAPPFTDAGLSGGTTYYYVVRAVECAESPNSNEASVTATGVCALPPGFAGLTFVNNTTASTCANTLSWSAATPICGGGISYSVYRSNTPGFTPSSANRIATGVTGTSFADDLNLTHNTPYYYVVRATETSSATIEETNTVQQAATPTGAISPGIRYFDDFDANRPASASAYWIPTVISGNASTMKIFSGCHYQSATNAYRMASTGTSCGGTYSNSQQHVLVLGGNGSVSADINGFSIPPSTVNPQMTFNLWYNLETRYDGVYLVYNTTGASGTWIPVSDAPSSTQPYISAGGYDNTLNSNSAIRIWTYQSLNANGALKPVTVNLGALAGQKVWFGFRFHSDSTGTFEGFYVDDVRVTADAAATCTTNIPPPGPAVAYKVTGLPSSVAAGIASSITVSAVDSAGVVANSYEGSAALASSDTKAVLPSSAAFTEGVASGLPVTFGSMGPQVITATDLASPGITGSGGTTVTPGAASRLVFTVQPSNAVAGASIPAMKVGLLDVYGNTVSTGTPAITLAIRDNVGGGTLAGTATVTAVSGVATFSGLSINKVGAGYTLTASSPELTGVTSSGFNITPAAANKLAFLTQPSTAQAGSSLAPAVQVAITDTYGNVTTSTANVVLALSASPAGATLSGTTTVAAVSGVATFSNLSLNKVGTGNKLTATSGSYTSAGSELFEVTPGAPYRALITRQPSDVAVGAPITPAVEVSLYDRLGNLATQVNSPVSVSLAYNTSGGALGGTTTVDAVKGVATFDALRVTRPGVNYTLQAGGSGLFLDSSVSFNVRAGAPARLAFRAPPANAVAGAALAPVTVEVQDLEGNLNTSATAEVTLSLGGPAGGSLGGTTTVAAVNGVATFPSLFIHRAALGYTLGANATGLTGATSRAFDIAPGAVAALAFSAQPANVAAGTAFAPVVKVSIQDEYGNVVASAHDEVSLSLASNSEGATLVGTMKAAAVNGVASFNELSVNRVGAGYTLVAASGSLKGATSTVFDVEAGKSSRLVFRTAPAHTPAGALLAPIEVEIRDAFGNPVAATNSITLTLQGGTGGTLGGTTTVTASGGVAAFGDLAITQAAAGYRLLAKADGLVDVTSGPFDVSPGAAAALAFSVQPGSSQAGAAMGPAIRVSIRDAFGNLVTGASDAITLSLGSNPGSAALAGTTTVAAVNGMATFEGLSLNRPGRGYTLQASAAALSSATSSAFEVITGAPARLVFRGTQARVAAGVTLAPIEVELQDALGNVLSSSIAQVTLSLGANPAAGLLLGAAPVSAVNGVAKFDGVSLRKAGTGYTLVASAQGFAGATSTALEVTPGPVASYALSLPASVTAGQEVTLSATAYDAYGNVATSYAGAVRVASSDGSGHLPANAAFVDGVLSGLKVTFMSSGLRTLSLTDAEQASLSGVAQTNVTPFAQPTVAVTEPAGGTEVSGEVRITAAGAVAAGTTPARLSLLVDGQVIATGTEATLTATWDSSKVAGGTAHTVTAVFSDSAGNVVGSAPVGITVKAERCGCGATSGADASLYLGLFALARYVSLRRRQTRKAA</sequence>
<feature type="active site" description="Charge relay system" evidence="5">
    <location>
        <position position="334"/>
    </location>
</feature>
<keyword evidence="3 5" id="KW-0378">Hydrolase</keyword>
<dbReference type="InterPro" id="IPR000209">
    <property type="entry name" value="Peptidase_S8/S53_dom"/>
</dbReference>
<dbReference type="InterPro" id="IPR023828">
    <property type="entry name" value="Peptidase_S8_Ser-AS"/>
</dbReference>
<dbReference type="InterPro" id="IPR013783">
    <property type="entry name" value="Ig-like_fold"/>
</dbReference>
<keyword evidence="4 5" id="KW-0720">Serine protease</keyword>
<evidence type="ECO:0000259" key="6">
    <source>
        <dbReference type="PROSITE" id="PS50853"/>
    </source>
</evidence>
<dbReference type="Pfam" id="PF20773">
    <property type="entry name" value="InhA-like_MAM"/>
    <property type="match status" value="1"/>
</dbReference>
<evidence type="ECO:0000313" key="7">
    <source>
        <dbReference type="EMBL" id="REG34806.1"/>
    </source>
</evidence>
<organism evidence="7 8">
    <name type="scientific">Archangium gephyra</name>
    <dbReference type="NCBI Taxonomy" id="48"/>
    <lineage>
        <taxon>Bacteria</taxon>
        <taxon>Pseudomonadati</taxon>
        <taxon>Myxococcota</taxon>
        <taxon>Myxococcia</taxon>
        <taxon>Myxococcales</taxon>
        <taxon>Cystobacterineae</taxon>
        <taxon>Archangiaceae</taxon>
        <taxon>Archangium</taxon>
    </lineage>
</organism>
<dbReference type="InterPro" id="IPR050131">
    <property type="entry name" value="Peptidase_S8_subtilisin-like"/>
</dbReference>
<evidence type="ECO:0000313" key="8">
    <source>
        <dbReference type="Proteomes" id="UP000256345"/>
    </source>
</evidence>
<feature type="domain" description="Fibronectin type-III" evidence="6">
    <location>
        <begin position="833"/>
        <end position="919"/>
    </location>
</feature>
<evidence type="ECO:0000256" key="4">
    <source>
        <dbReference type="ARBA" id="ARBA00022825"/>
    </source>
</evidence>
<dbReference type="Gene3D" id="3.40.50.200">
    <property type="entry name" value="Peptidase S8/S53 domain"/>
    <property type="match status" value="1"/>
</dbReference>
<comment type="similarity">
    <text evidence="1 5">Belongs to the peptidase S8 family.</text>
</comment>
<dbReference type="InterPro" id="IPR036116">
    <property type="entry name" value="FN3_sf"/>
</dbReference>
<dbReference type="Proteomes" id="UP000256345">
    <property type="component" value="Unassembled WGS sequence"/>
</dbReference>
<evidence type="ECO:0000256" key="3">
    <source>
        <dbReference type="ARBA" id="ARBA00022801"/>
    </source>
</evidence>
<dbReference type="PROSITE" id="PS00138">
    <property type="entry name" value="SUBTILASE_SER"/>
    <property type="match status" value="1"/>
</dbReference>
<dbReference type="PROSITE" id="PS51892">
    <property type="entry name" value="SUBTILASE"/>
    <property type="match status" value="1"/>
</dbReference>
<proteinExistence type="inferred from homology"/>
<dbReference type="Pfam" id="PF00082">
    <property type="entry name" value="Peptidase_S8"/>
    <property type="match status" value="1"/>
</dbReference>
<feature type="active site" description="Charge relay system" evidence="5">
    <location>
        <position position="624"/>
    </location>
</feature>
<dbReference type="CDD" id="cd04842">
    <property type="entry name" value="Peptidases_S8_Kp43_protease"/>
    <property type="match status" value="1"/>
</dbReference>
<dbReference type="PROSITE" id="PS50853">
    <property type="entry name" value="FN3"/>
    <property type="match status" value="1"/>
</dbReference>
<comment type="caution">
    <text evidence="7">The sequence shown here is derived from an EMBL/GenBank/DDBJ whole genome shotgun (WGS) entry which is preliminary data.</text>
</comment>
<keyword evidence="2 5" id="KW-0645">Protease</keyword>
<dbReference type="SUPFAM" id="SSF49265">
    <property type="entry name" value="Fibronectin type III"/>
    <property type="match status" value="1"/>
</dbReference>
<dbReference type="Gene3D" id="2.60.120.380">
    <property type="match status" value="1"/>
</dbReference>
<protein>
    <submittedName>
        <fullName evidence="7">Immune inhibitor A peptidase M6</fullName>
    </submittedName>
</protein>
<evidence type="ECO:0000256" key="1">
    <source>
        <dbReference type="ARBA" id="ARBA00011073"/>
    </source>
</evidence>
<dbReference type="PROSITE" id="PS51257">
    <property type="entry name" value="PROKAR_LIPOPROTEIN"/>
    <property type="match status" value="1"/>
</dbReference>
<feature type="active site" description="Charge relay system" evidence="5">
    <location>
        <position position="378"/>
    </location>
</feature>
<accession>A0ABX9K7W7</accession>
<gene>
    <name evidence="7" type="ORF">ATI61_103717</name>
</gene>
<dbReference type="InterPro" id="IPR036852">
    <property type="entry name" value="Peptidase_S8/S53_dom_sf"/>
</dbReference>
<dbReference type="InterPro" id="IPR003961">
    <property type="entry name" value="FN3_dom"/>
</dbReference>
<dbReference type="PANTHER" id="PTHR43806">
    <property type="entry name" value="PEPTIDASE S8"/>
    <property type="match status" value="1"/>
</dbReference>
<dbReference type="Pfam" id="PF17957">
    <property type="entry name" value="Big_7"/>
    <property type="match status" value="1"/>
</dbReference>
<dbReference type="CDD" id="cd00063">
    <property type="entry name" value="FN3"/>
    <property type="match status" value="1"/>
</dbReference>
<dbReference type="SUPFAM" id="SSF52743">
    <property type="entry name" value="Subtilisin-like"/>
    <property type="match status" value="1"/>
</dbReference>
<dbReference type="PANTHER" id="PTHR43806:SF11">
    <property type="entry name" value="CEREVISIN-RELATED"/>
    <property type="match status" value="1"/>
</dbReference>
<dbReference type="InterPro" id="IPR008979">
    <property type="entry name" value="Galactose-bd-like_sf"/>
</dbReference>
<name>A0ABX9K7W7_9BACT</name>
<evidence type="ECO:0000256" key="2">
    <source>
        <dbReference type="ARBA" id="ARBA00022670"/>
    </source>
</evidence>
<reference evidence="7 8" key="1">
    <citation type="submission" date="2018-08" db="EMBL/GenBank/DDBJ databases">
        <title>Genomic Encyclopedia of Archaeal and Bacterial Type Strains, Phase II (KMG-II): from individual species to whole genera.</title>
        <authorList>
            <person name="Goeker M."/>
        </authorList>
    </citation>
    <scope>NUCLEOTIDE SEQUENCE [LARGE SCALE GENOMIC DNA]</scope>
    <source>
        <strain evidence="7 8">DSM 2261</strain>
    </source>
</reference>
<evidence type="ECO:0000256" key="5">
    <source>
        <dbReference type="PROSITE-ProRule" id="PRU01240"/>
    </source>
</evidence>